<comment type="subcellular location">
    <subcellularLocation>
        <location evidence="1">Nucleus</location>
    </subcellularLocation>
</comment>
<dbReference type="AlphaFoldDB" id="A0ABD1I5J1"/>
<comment type="caution">
    <text evidence="7">The sequence shown here is derived from an EMBL/GenBank/DDBJ whole genome shotgun (WGS) entry which is preliminary data.</text>
</comment>
<dbReference type="Proteomes" id="UP001567538">
    <property type="component" value="Unassembled WGS sequence"/>
</dbReference>
<name>A0ABD1I5J1_SALDI</name>
<dbReference type="SUPFAM" id="SSF101936">
    <property type="entry name" value="DNA-binding pseudobarrel domain"/>
    <property type="match status" value="1"/>
</dbReference>
<proteinExistence type="predicted"/>
<reference evidence="7 8" key="1">
    <citation type="submission" date="2024-06" db="EMBL/GenBank/DDBJ databases">
        <title>A chromosome level genome sequence of Diviner's sage (Salvia divinorum).</title>
        <authorList>
            <person name="Ford S.A."/>
            <person name="Ro D.-K."/>
            <person name="Ness R.W."/>
            <person name="Phillips M.A."/>
        </authorList>
    </citation>
    <scope>NUCLEOTIDE SEQUENCE [LARGE SCALE GENOMIC DNA]</scope>
    <source>
        <strain evidence="7">SAF-2024a</strain>
        <tissue evidence="7">Leaf</tissue>
    </source>
</reference>
<dbReference type="GO" id="GO:0005634">
    <property type="term" value="C:nucleus"/>
    <property type="evidence" value="ECO:0007669"/>
    <property type="project" value="UniProtKB-SubCell"/>
</dbReference>
<dbReference type="PANTHER" id="PTHR31920">
    <property type="entry name" value="B3 DOMAIN-CONTAINING"/>
    <property type="match status" value="1"/>
</dbReference>
<organism evidence="7 8">
    <name type="scientific">Salvia divinorum</name>
    <name type="common">Maria pastora</name>
    <name type="synonym">Diviner's sage</name>
    <dbReference type="NCBI Taxonomy" id="28513"/>
    <lineage>
        <taxon>Eukaryota</taxon>
        <taxon>Viridiplantae</taxon>
        <taxon>Streptophyta</taxon>
        <taxon>Embryophyta</taxon>
        <taxon>Tracheophyta</taxon>
        <taxon>Spermatophyta</taxon>
        <taxon>Magnoliopsida</taxon>
        <taxon>eudicotyledons</taxon>
        <taxon>Gunneridae</taxon>
        <taxon>Pentapetalae</taxon>
        <taxon>asterids</taxon>
        <taxon>lamiids</taxon>
        <taxon>Lamiales</taxon>
        <taxon>Lamiaceae</taxon>
        <taxon>Nepetoideae</taxon>
        <taxon>Mentheae</taxon>
        <taxon>Salviinae</taxon>
        <taxon>Salvia</taxon>
        <taxon>Salvia subgen. Calosphace</taxon>
    </lineage>
</organism>
<keyword evidence="2" id="KW-0805">Transcription regulation</keyword>
<dbReference type="InterPro" id="IPR015300">
    <property type="entry name" value="DNA-bd_pseudobarrel_sf"/>
</dbReference>
<evidence type="ECO:0000256" key="5">
    <source>
        <dbReference type="ARBA" id="ARBA00023242"/>
    </source>
</evidence>
<evidence type="ECO:0000256" key="1">
    <source>
        <dbReference type="ARBA" id="ARBA00004123"/>
    </source>
</evidence>
<evidence type="ECO:0000313" key="8">
    <source>
        <dbReference type="Proteomes" id="UP001567538"/>
    </source>
</evidence>
<keyword evidence="4" id="KW-0804">Transcription</keyword>
<dbReference type="InterPro" id="IPR003340">
    <property type="entry name" value="B3_DNA-bd"/>
</dbReference>
<evidence type="ECO:0000256" key="2">
    <source>
        <dbReference type="ARBA" id="ARBA00023015"/>
    </source>
</evidence>
<evidence type="ECO:0000256" key="4">
    <source>
        <dbReference type="ARBA" id="ARBA00023163"/>
    </source>
</evidence>
<evidence type="ECO:0000259" key="6">
    <source>
        <dbReference type="Pfam" id="PF02362"/>
    </source>
</evidence>
<dbReference type="PANTHER" id="PTHR31920:SF132">
    <property type="entry name" value="TF-B3 DOMAIN-CONTAINING PROTEIN"/>
    <property type="match status" value="1"/>
</dbReference>
<evidence type="ECO:0000313" key="7">
    <source>
        <dbReference type="EMBL" id="KAL1563682.1"/>
    </source>
</evidence>
<dbReference type="Gene3D" id="2.40.330.10">
    <property type="entry name" value="DNA-binding pseudobarrel domain"/>
    <property type="match status" value="1"/>
</dbReference>
<dbReference type="EMBL" id="JBEAFC010000003">
    <property type="protein sequence ID" value="KAL1563682.1"/>
    <property type="molecule type" value="Genomic_DNA"/>
</dbReference>
<dbReference type="GO" id="GO:0003677">
    <property type="term" value="F:DNA binding"/>
    <property type="evidence" value="ECO:0007669"/>
    <property type="project" value="UniProtKB-KW"/>
</dbReference>
<feature type="domain" description="TF-B3" evidence="6">
    <location>
        <begin position="27"/>
        <end position="102"/>
    </location>
</feature>
<evidence type="ECO:0000256" key="3">
    <source>
        <dbReference type="ARBA" id="ARBA00023125"/>
    </source>
</evidence>
<keyword evidence="3" id="KW-0238">DNA-binding</keyword>
<keyword evidence="5" id="KW-0539">Nucleus</keyword>
<dbReference type="CDD" id="cd10017">
    <property type="entry name" value="B3_DNA"/>
    <property type="match status" value="1"/>
</dbReference>
<accession>A0ABD1I5J1</accession>
<dbReference type="Pfam" id="PF02362">
    <property type="entry name" value="B3"/>
    <property type="match status" value="1"/>
</dbReference>
<dbReference type="InterPro" id="IPR050655">
    <property type="entry name" value="Plant_B3_domain"/>
</dbReference>
<protein>
    <submittedName>
        <fullName evidence="7">B3 domain-containing protein isoform X3</fullName>
    </submittedName>
</protein>
<sequence>MTTLPIRDYPRNVKPSFCKVICGHDAYIRMRFPDPWFEFYETDLPSPVKLVMLNGVPSTVGITKTGNEAYLDEKWKDFVYTHTIEVRDTLIFTHEGGSDFKILSS</sequence>
<gene>
    <name evidence="7" type="ORF">AAHA92_06118</name>
</gene>
<keyword evidence="8" id="KW-1185">Reference proteome</keyword>